<evidence type="ECO:0000256" key="2">
    <source>
        <dbReference type="SAM" id="SignalP"/>
    </source>
</evidence>
<dbReference type="SUPFAM" id="SSF49785">
    <property type="entry name" value="Galactose-binding domain-like"/>
    <property type="match status" value="1"/>
</dbReference>
<keyword evidence="1" id="KW-0378">Hydrolase</keyword>
<dbReference type="GO" id="GO:0005975">
    <property type="term" value="P:carbohydrate metabolic process"/>
    <property type="evidence" value="ECO:0007669"/>
    <property type="project" value="TreeGrafter"/>
</dbReference>
<dbReference type="SUPFAM" id="SSF52266">
    <property type="entry name" value="SGNH hydrolase"/>
    <property type="match status" value="1"/>
</dbReference>
<organism evidence="4 5">
    <name type="scientific">Lutibacter agarilyticus</name>
    <dbReference type="NCBI Taxonomy" id="1109740"/>
    <lineage>
        <taxon>Bacteria</taxon>
        <taxon>Pseudomonadati</taxon>
        <taxon>Bacteroidota</taxon>
        <taxon>Flavobacteriia</taxon>
        <taxon>Flavobacteriales</taxon>
        <taxon>Flavobacteriaceae</taxon>
        <taxon>Lutibacter</taxon>
    </lineage>
</organism>
<dbReference type="InterPro" id="IPR008979">
    <property type="entry name" value="Galactose-bd-like_sf"/>
</dbReference>
<dbReference type="PANTHER" id="PTHR22901:SF0">
    <property type="entry name" value="SIALATE O-ACETYLESTERASE"/>
    <property type="match status" value="1"/>
</dbReference>
<dbReference type="Gene3D" id="3.40.50.1110">
    <property type="entry name" value="SGNH hydrolase"/>
    <property type="match status" value="2"/>
</dbReference>
<proteinExistence type="predicted"/>
<keyword evidence="5" id="KW-1185">Reference proteome</keyword>
<feature type="signal peptide" evidence="2">
    <location>
        <begin position="1"/>
        <end position="21"/>
    </location>
</feature>
<evidence type="ECO:0000259" key="3">
    <source>
        <dbReference type="Pfam" id="PF03629"/>
    </source>
</evidence>
<dbReference type="InterPro" id="IPR039329">
    <property type="entry name" value="SIAE"/>
</dbReference>
<reference evidence="4 5" key="1">
    <citation type="submission" date="2017-06" db="EMBL/GenBank/DDBJ databases">
        <authorList>
            <person name="Kim H.J."/>
            <person name="Triplett B.A."/>
        </authorList>
    </citation>
    <scope>NUCLEOTIDE SEQUENCE [LARGE SCALE GENOMIC DNA]</scope>
    <source>
        <strain evidence="4 5">DSM 29150</strain>
    </source>
</reference>
<evidence type="ECO:0000313" key="4">
    <source>
        <dbReference type="EMBL" id="SNR54340.1"/>
    </source>
</evidence>
<feature type="domain" description="Sialate O-acetylesterase" evidence="3">
    <location>
        <begin position="410"/>
        <end position="528"/>
    </location>
</feature>
<dbReference type="AlphaFoldDB" id="A0A238X6L3"/>
<accession>A0A238X6L3</accession>
<dbReference type="PANTHER" id="PTHR22901">
    <property type="entry name" value="SIALATE O-ACETYLESTERASE"/>
    <property type="match status" value="1"/>
</dbReference>
<dbReference type="EMBL" id="FZNT01000005">
    <property type="protein sequence ID" value="SNR54340.1"/>
    <property type="molecule type" value="Genomic_DNA"/>
</dbReference>
<gene>
    <name evidence="4" type="ORF">SAMN06265371_10512</name>
</gene>
<protein>
    <submittedName>
        <fullName evidence="4">Sialate O-acetylesterase</fullName>
    </submittedName>
</protein>
<evidence type="ECO:0000256" key="1">
    <source>
        <dbReference type="ARBA" id="ARBA00022801"/>
    </source>
</evidence>
<dbReference type="OrthoDB" id="9816001at2"/>
<dbReference type="RefSeq" id="WP_089381522.1">
    <property type="nucleotide sequence ID" value="NZ_FZNT01000005.1"/>
</dbReference>
<dbReference type="InterPro" id="IPR005181">
    <property type="entry name" value="SASA"/>
</dbReference>
<sequence length="652" mass="73913">MKFLKLFFTVILFSCSSQLLRAEVSLADIFSDHMVLQRNMDLKIWGTADSEEELTLSFNGQNVKTKANNKGEWSLVLKPMSEGGPFVMTVEGKNKVVLKDILIGDVWVCSGQSNMGWTVKQSNNAEEEISNAKYPNIRLFSVPHNVSNIPLTEIPNRSWQICSPQTIRDFTAVGYFFGRNLHLEIGVPIGLINSSYGGTCVETWTSKESIAKLPNYEGFDKKIEAFDIEEERNKKRNKLRSVLGELPKNETGMADKWMLPDTDRSDWSSMQLPNEWENQGYGDLDGVVWFSHDVDLNFDNTADKIELHLGIIDDSDIVWVNGVKVGETNWGFNTKRIYSIPQEAIKSGKNNITIRVQDRRNKGGFLAPKTDFYINLGNDKVSLSGKWKFKVDKVYDNFDISPNAQPSLLYNAMIHPLIPYGIKGVIWYQGENNAPRGMEYRITFPNMINNWRQDWKQGDFPFLFVQLANFGAPNNMPSNSNWAELRESQTKALKLENTGMALAIDLGEAFNIHPKNKQDVGERLALAVQKIAYNKNIVHSGPQYKSIKIKGNKAIISFDYVGSGLEVKNKNDQLKEFEIAGKDQRFYKAVAKIEGDNIIVWSEKVSNPVAVRFAWANNPAEFNFYNKEGLPALPFRTDDWKGVTDGKSFDNL</sequence>
<dbReference type="Proteomes" id="UP000198384">
    <property type="component" value="Unassembled WGS sequence"/>
</dbReference>
<dbReference type="GO" id="GO:0001681">
    <property type="term" value="F:sialate O-acetylesterase activity"/>
    <property type="evidence" value="ECO:0007669"/>
    <property type="project" value="InterPro"/>
</dbReference>
<feature type="chain" id="PRO_5012444120" evidence="2">
    <location>
        <begin position="22"/>
        <end position="652"/>
    </location>
</feature>
<dbReference type="Pfam" id="PF03629">
    <property type="entry name" value="SASA"/>
    <property type="match status" value="1"/>
</dbReference>
<name>A0A238X6L3_9FLAO</name>
<dbReference type="InterPro" id="IPR036514">
    <property type="entry name" value="SGNH_hydro_sf"/>
</dbReference>
<evidence type="ECO:0000313" key="5">
    <source>
        <dbReference type="Proteomes" id="UP000198384"/>
    </source>
</evidence>
<keyword evidence="2" id="KW-0732">Signal</keyword>